<dbReference type="PROSITE" id="PS51257">
    <property type="entry name" value="PROKAR_LIPOPROTEIN"/>
    <property type="match status" value="1"/>
</dbReference>
<evidence type="ECO:0000256" key="3">
    <source>
        <dbReference type="ARBA" id="ARBA00023125"/>
    </source>
</evidence>
<evidence type="ECO:0000313" key="6">
    <source>
        <dbReference type="EMBL" id="SQI35622.1"/>
    </source>
</evidence>
<dbReference type="FunFam" id="1.10.10.10:FF:000001">
    <property type="entry name" value="LysR family transcriptional regulator"/>
    <property type="match status" value="1"/>
</dbReference>
<keyword evidence="2" id="KW-0805">Transcription regulation</keyword>
<dbReference type="SUPFAM" id="SSF46785">
    <property type="entry name" value="Winged helix' DNA-binding domain"/>
    <property type="match status" value="1"/>
</dbReference>
<dbReference type="PANTHER" id="PTHR30419">
    <property type="entry name" value="HTH-TYPE TRANSCRIPTIONAL REGULATOR YBHD"/>
    <property type="match status" value="1"/>
</dbReference>
<keyword evidence="7" id="KW-1185">Reference proteome</keyword>
<dbReference type="Pfam" id="PF00126">
    <property type="entry name" value="HTH_1"/>
    <property type="match status" value="1"/>
</dbReference>
<comment type="similarity">
    <text evidence="1">Belongs to the LysR transcriptional regulatory family.</text>
</comment>
<dbReference type="RefSeq" id="WP_111739114.1">
    <property type="nucleotide sequence ID" value="NZ_LR698987.1"/>
</dbReference>
<sequence>MNLIRLRYVKAVVETGSFTLAAQACYVTQPTLSNSIAQLEQEFEERLFARTTRSVALTPFGEHILPFIDRVIDAHAELMHESRNFVHPAGNTVRIGASPLLRSGWLAAMLEDFRKAHPGIDIILHEQNMADLYRMLDDRLLDIVFGVADAHRPSWSSADLYRENLYFIPRGDGEQGKSEVMFEDIAEETFVMVPNVCGLAKATRALFRSHRRRLNEYPGEALSYQVLEEWAALGLGAAILPESKRHALDNNASLLTNKRGSPLTLSFEAVWLTELASLSHMKLFTTFLMENNTR</sequence>
<evidence type="ECO:0000256" key="4">
    <source>
        <dbReference type="ARBA" id="ARBA00023163"/>
    </source>
</evidence>
<dbReference type="Gene3D" id="1.10.10.10">
    <property type="entry name" value="Winged helix-like DNA-binding domain superfamily/Winged helix DNA-binding domain"/>
    <property type="match status" value="1"/>
</dbReference>
<dbReference type="InterPro" id="IPR050950">
    <property type="entry name" value="HTH-type_LysR_regulators"/>
</dbReference>
<dbReference type="AlphaFoldDB" id="A0A2X4UM32"/>
<dbReference type="Pfam" id="PF03466">
    <property type="entry name" value="LysR_substrate"/>
    <property type="match status" value="1"/>
</dbReference>
<dbReference type="Gene3D" id="3.40.190.290">
    <property type="match status" value="1"/>
</dbReference>
<dbReference type="CDD" id="cd05466">
    <property type="entry name" value="PBP2_LTTR_substrate"/>
    <property type="match status" value="1"/>
</dbReference>
<evidence type="ECO:0000259" key="5">
    <source>
        <dbReference type="PROSITE" id="PS50931"/>
    </source>
</evidence>
<keyword evidence="4" id="KW-0804">Transcription</keyword>
<proteinExistence type="inferred from homology"/>
<accession>A0A2X4UM32</accession>
<dbReference type="PRINTS" id="PR00039">
    <property type="entry name" value="HTHLYSR"/>
</dbReference>
<evidence type="ECO:0000256" key="2">
    <source>
        <dbReference type="ARBA" id="ARBA00023015"/>
    </source>
</evidence>
<dbReference type="GO" id="GO:0005829">
    <property type="term" value="C:cytosol"/>
    <property type="evidence" value="ECO:0007669"/>
    <property type="project" value="TreeGrafter"/>
</dbReference>
<dbReference type="EMBL" id="LS483470">
    <property type="protein sequence ID" value="SQI35622.1"/>
    <property type="molecule type" value="Genomic_DNA"/>
</dbReference>
<dbReference type="KEGG" id="lri:NCTC12151_00463"/>
<protein>
    <submittedName>
        <fullName evidence="6">Cyn operon transcriptional activator</fullName>
    </submittedName>
</protein>
<dbReference type="Proteomes" id="UP000249005">
    <property type="component" value="Chromosome 1"/>
</dbReference>
<feature type="domain" description="HTH lysR-type" evidence="5">
    <location>
        <begin position="1"/>
        <end position="58"/>
    </location>
</feature>
<gene>
    <name evidence="6" type="primary">cynR_1</name>
    <name evidence="6" type="ORF">NCTC12151_00463</name>
</gene>
<dbReference type="GO" id="GO:0003700">
    <property type="term" value="F:DNA-binding transcription factor activity"/>
    <property type="evidence" value="ECO:0007669"/>
    <property type="project" value="InterPro"/>
</dbReference>
<reference evidence="6 7" key="1">
    <citation type="submission" date="2018-06" db="EMBL/GenBank/DDBJ databases">
        <authorList>
            <consortium name="Pathogen Informatics"/>
            <person name="Doyle S."/>
        </authorList>
    </citation>
    <scope>NUCLEOTIDE SEQUENCE [LARGE SCALE GENOMIC DNA]</scope>
    <source>
        <strain evidence="6 7">NCTC12151</strain>
    </source>
</reference>
<dbReference type="InterPro" id="IPR036388">
    <property type="entry name" value="WH-like_DNA-bd_sf"/>
</dbReference>
<dbReference type="PROSITE" id="PS50931">
    <property type="entry name" value="HTH_LYSR"/>
    <property type="match status" value="1"/>
</dbReference>
<dbReference type="InterPro" id="IPR000847">
    <property type="entry name" value="LysR_HTH_N"/>
</dbReference>
<organism evidence="6 7">
    <name type="scientific">Leminorella richardii</name>
    <dbReference type="NCBI Taxonomy" id="158841"/>
    <lineage>
        <taxon>Bacteria</taxon>
        <taxon>Pseudomonadati</taxon>
        <taxon>Pseudomonadota</taxon>
        <taxon>Gammaproteobacteria</taxon>
        <taxon>Enterobacterales</taxon>
        <taxon>Budviciaceae</taxon>
        <taxon>Leminorella</taxon>
    </lineage>
</organism>
<dbReference type="GO" id="GO:0003677">
    <property type="term" value="F:DNA binding"/>
    <property type="evidence" value="ECO:0007669"/>
    <property type="project" value="UniProtKB-KW"/>
</dbReference>
<dbReference type="InterPro" id="IPR036390">
    <property type="entry name" value="WH_DNA-bd_sf"/>
</dbReference>
<dbReference type="SUPFAM" id="SSF53850">
    <property type="entry name" value="Periplasmic binding protein-like II"/>
    <property type="match status" value="1"/>
</dbReference>
<evidence type="ECO:0000313" key="7">
    <source>
        <dbReference type="Proteomes" id="UP000249005"/>
    </source>
</evidence>
<evidence type="ECO:0000256" key="1">
    <source>
        <dbReference type="ARBA" id="ARBA00009437"/>
    </source>
</evidence>
<name>A0A2X4UM32_9GAMM</name>
<keyword evidence="3" id="KW-0238">DNA-binding</keyword>
<dbReference type="InterPro" id="IPR005119">
    <property type="entry name" value="LysR_subst-bd"/>
</dbReference>
<dbReference type="OrthoDB" id="9785745at2"/>